<feature type="region of interest" description="Disordered" evidence="1">
    <location>
        <begin position="127"/>
        <end position="173"/>
    </location>
</feature>
<evidence type="ECO:0000256" key="1">
    <source>
        <dbReference type="SAM" id="MobiDB-lite"/>
    </source>
</evidence>
<sequence length="173" mass="19271">MISTFKAYYLKRSISQLLEDTDGPNQPTIHEWQMAYNKVGGDGFSDPEEADIMELIDSHNEELSVDELIEIAAADEEQEQEVVLEVKDMTMKKLAEFFAQKVYAQIQQLERQCTMVQFLKSHLATPSPTPLVLDGDKSPVPVDSPMDVTLPVPPTSGVNSDTEDPSPTSFHAN</sequence>
<gene>
    <name evidence="2" type="ORF">Y1Q_0014020</name>
</gene>
<dbReference type="Proteomes" id="UP000050525">
    <property type="component" value="Unassembled WGS sequence"/>
</dbReference>
<dbReference type="AlphaFoldDB" id="A0A151PDQ8"/>
<name>A0A151PDQ8_ALLMI</name>
<comment type="caution">
    <text evidence="2">The sequence shown here is derived from an EMBL/GenBank/DDBJ whole genome shotgun (WGS) entry which is preliminary data.</text>
</comment>
<keyword evidence="3" id="KW-1185">Reference proteome</keyword>
<dbReference type="EMBL" id="AKHW03000483">
    <property type="protein sequence ID" value="KYO47110.1"/>
    <property type="molecule type" value="Genomic_DNA"/>
</dbReference>
<protein>
    <submittedName>
        <fullName evidence="2">Uncharacterized protein</fullName>
    </submittedName>
</protein>
<proteinExistence type="predicted"/>
<evidence type="ECO:0000313" key="2">
    <source>
        <dbReference type="EMBL" id="KYO47110.1"/>
    </source>
</evidence>
<accession>A0A151PDQ8</accession>
<evidence type="ECO:0000313" key="3">
    <source>
        <dbReference type="Proteomes" id="UP000050525"/>
    </source>
</evidence>
<feature type="compositionally biased region" description="Polar residues" evidence="1">
    <location>
        <begin position="156"/>
        <end position="173"/>
    </location>
</feature>
<reference evidence="2 3" key="1">
    <citation type="journal article" date="2012" name="Genome Biol.">
        <title>Sequencing three crocodilian genomes to illuminate the evolution of archosaurs and amniotes.</title>
        <authorList>
            <person name="St John J.A."/>
            <person name="Braun E.L."/>
            <person name="Isberg S.R."/>
            <person name="Miles L.G."/>
            <person name="Chong A.Y."/>
            <person name="Gongora J."/>
            <person name="Dalzell P."/>
            <person name="Moran C."/>
            <person name="Bed'hom B."/>
            <person name="Abzhanov A."/>
            <person name="Burgess S.C."/>
            <person name="Cooksey A.M."/>
            <person name="Castoe T.A."/>
            <person name="Crawford N.G."/>
            <person name="Densmore L.D."/>
            <person name="Drew J.C."/>
            <person name="Edwards S.V."/>
            <person name="Faircloth B.C."/>
            <person name="Fujita M.K."/>
            <person name="Greenwold M.J."/>
            <person name="Hoffmann F.G."/>
            <person name="Howard J.M."/>
            <person name="Iguchi T."/>
            <person name="Janes D.E."/>
            <person name="Khan S.Y."/>
            <person name="Kohno S."/>
            <person name="de Koning A.J."/>
            <person name="Lance S.L."/>
            <person name="McCarthy F.M."/>
            <person name="McCormack J.E."/>
            <person name="Merchant M.E."/>
            <person name="Peterson D.G."/>
            <person name="Pollock D.D."/>
            <person name="Pourmand N."/>
            <person name="Raney B.J."/>
            <person name="Roessler K.A."/>
            <person name="Sanford J.R."/>
            <person name="Sawyer R.H."/>
            <person name="Schmidt C.J."/>
            <person name="Triplett E.W."/>
            <person name="Tuberville T.D."/>
            <person name="Venegas-Anaya M."/>
            <person name="Howard J.T."/>
            <person name="Jarvis E.D."/>
            <person name="Guillette L.J.Jr."/>
            <person name="Glenn T.C."/>
            <person name="Green R.E."/>
            <person name="Ray D.A."/>
        </authorList>
    </citation>
    <scope>NUCLEOTIDE SEQUENCE [LARGE SCALE GENOMIC DNA]</scope>
    <source>
        <strain evidence="2">KSC_2009_1</strain>
    </source>
</reference>
<organism evidence="2 3">
    <name type="scientific">Alligator mississippiensis</name>
    <name type="common">American alligator</name>
    <dbReference type="NCBI Taxonomy" id="8496"/>
    <lineage>
        <taxon>Eukaryota</taxon>
        <taxon>Metazoa</taxon>
        <taxon>Chordata</taxon>
        <taxon>Craniata</taxon>
        <taxon>Vertebrata</taxon>
        <taxon>Euteleostomi</taxon>
        <taxon>Archelosauria</taxon>
        <taxon>Archosauria</taxon>
        <taxon>Crocodylia</taxon>
        <taxon>Alligatoridae</taxon>
        <taxon>Alligatorinae</taxon>
        <taxon>Alligator</taxon>
    </lineage>
</organism>